<keyword evidence="3" id="KW-1133">Transmembrane helix</keyword>
<evidence type="ECO:0000313" key="5">
    <source>
        <dbReference type="Proteomes" id="UP000274131"/>
    </source>
</evidence>
<dbReference type="Pfam" id="PF09797">
    <property type="entry name" value="NatB_MDM20"/>
    <property type="match status" value="1"/>
</dbReference>
<sequence length="1136" mass="129985">MVEVATTTTATTTAAMTAIATTTTTDDDDDVKIIWYQLLRDEQITQLSLVLGAVQLMPSKSADQVVLERRLRPIYGRAGFLPLLWAAIDSWNNRKAIQEADKVLKKHPLTHCAKALKALALIRIDRSSEAWPLIEEIEANLEELDEGTIVVTCHSFKEAFTPERICSLYERICASQPKNERNLTQLFMSYVRIRNYQLQKKTALSLYKEFPRNPYYFWSVMSVVMQVNHQSKYFSASFVWKLNFKMLLHVLQSCSARYVSGNGIFALSDPGLAKTMYLPLAEKMIRKMIDSNAIKAEAECDLYALVLQKSGKYEESANFLENDPLYKRYSQQPKNLLLYRILYLHMVAKNYLVVFEKCYQIIDEMADDWHIWEGMQNAAFQRMQEETCTKEEKEMLVERMVEKVSFIINSNIVFDGKRRLRGPYIARLALLMRLLENRVITAAELSTHELGDPVKLLLDYIHMFYALPCCFCDVSVFVTLLSKEQIATFLEKVLQSVSMVRKKHIVADDGGDEKLKKPEPLKWFEILYHRMRRAVGDLDHMPPQSKRLLASELTRLMESSKDSSLAFAAYAQLISYLFWDLYTKHGSNRYQCGQKLFLVLDDACALFEMILFLESVQSVSPDYTCRLMLCRAYGLIGAVNQVQRLLQLLDIKYVQRDTLGYFLFGLFEQYGRYNAAIIYYTELTLFFDQSEKEISESVVTAYENGSFLQIPRLIEFLDAINHSLIATGADIENRALSACFAVDKSQHIVETLFGDEGLIDFGAVQDNRDLFAIVSFEGGHIRSVIEEEKSKSFQEQRNSYADNAVRISSCDSAYLKVACLKLKNLLLRCVAATGIQDITAEKFSGFLTELKAQYEFCKSQYGRNYEESKLMQSPPPVYITEFLYGGDLDLLIVLLTTASDLLESSSKIDGHQVYGSVDEALRNCVPDAGSLEKTVAELVKCPIEWKKTLHFHNLLRHCSRVVQTLTLATITLKLLGSLVERLYCDIVKPKKGSKKNLCSSFFAKITECVQKGANDIGSMLGEAENLLKNRGQIFPEVDFDDGEELSDYLVKQKQFVEDGITCRNLFREFLNHHMCDRYETLDTEIVVDLLLILNRVTLELVGNMFYSVLVMGYGAYFALLFLEKLLPMIQRSWLLE</sequence>
<dbReference type="Gene3D" id="1.25.40.1040">
    <property type="match status" value="1"/>
</dbReference>
<accession>A0A0N4V8H8</accession>
<dbReference type="WBParaSite" id="EVEC_0000668201-mRNA-1">
    <property type="protein sequence ID" value="EVEC_0000668201-mRNA-1"/>
    <property type="gene ID" value="EVEC_0000668201"/>
</dbReference>
<dbReference type="Proteomes" id="UP000274131">
    <property type="component" value="Unassembled WGS sequence"/>
</dbReference>
<evidence type="ECO:0000256" key="2">
    <source>
        <dbReference type="ARBA" id="ARBA00022803"/>
    </source>
</evidence>
<dbReference type="AlphaFoldDB" id="A0A0N4V8H8"/>
<evidence type="ECO:0000313" key="4">
    <source>
        <dbReference type="EMBL" id="VDD91479.1"/>
    </source>
</evidence>
<comment type="similarity">
    <text evidence="1">Belongs to the MDM20/NAA25 family.</text>
</comment>
<name>A0A0N4V8H8_ENTVE</name>
<keyword evidence="2" id="KW-0802">TPR repeat</keyword>
<evidence type="ECO:0000256" key="1">
    <source>
        <dbReference type="ARBA" id="ARBA00006298"/>
    </source>
</evidence>
<dbReference type="STRING" id="51028.A0A0N4V8H8"/>
<organism evidence="6">
    <name type="scientific">Enterobius vermicularis</name>
    <name type="common">Human pinworm</name>
    <dbReference type="NCBI Taxonomy" id="51028"/>
    <lineage>
        <taxon>Eukaryota</taxon>
        <taxon>Metazoa</taxon>
        <taxon>Ecdysozoa</taxon>
        <taxon>Nematoda</taxon>
        <taxon>Chromadorea</taxon>
        <taxon>Rhabditida</taxon>
        <taxon>Spirurina</taxon>
        <taxon>Oxyuridomorpha</taxon>
        <taxon>Oxyuroidea</taxon>
        <taxon>Oxyuridae</taxon>
        <taxon>Enterobius</taxon>
    </lineage>
</organism>
<keyword evidence="5" id="KW-1185">Reference proteome</keyword>
<evidence type="ECO:0000313" key="6">
    <source>
        <dbReference type="WBParaSite" id="EVEC_0000668201-mRNA-1"/>
    </source>
</evidence>
<feature type="transmembrane region" description="Helical" evidence="3">
    <location>
        <begin position="1104"/>
        <end position="1122"/>
    </location>
</feature>
<dbReference type="PANTHER" id="PTHR22767:SF3">
    <property type="entry name" value="N-ALPHA-ACETYLTRANSFERASE 25, NATB AUXILIARY SUBUNIT"/>
    <property type="match status" value="1"/>
</dbReference>
<dbReference type="GO" id="GO:0031416">
    <property type="term" value="C:NatB complex"/>
    <property type="evidence" value="ECO:0007669"/>
    <property type="project" value="TreeGrafter"/>
</dbReference>
<dbReference type="InterPro" id="IPR019183">
    <property type="entry name" value="NAA25_NatB_aux_su"/>
</dbReference>
<keyword evidence="3" id="KW-0812">Transmembrane</keyword>
<dbReference type="EMBL" id="UXUI01008429">
    <property type="protein sequence ID" value="VDD91479.1"/>
    <property type="molecule type" value="Genomic_DNA"/>
</dbReference>
<evidence type="ECO:0000256" key="3">
    <source>
        <dbReference type="SAM" id="Phobius"/>
    </source>
</evidence>
<dbReference type="OrthoDB" id="1874341at2759"/>
<proteinExistence type="inferred from homology"/>
<gene>
    <name evidence="4" type="ORF">EVEC_LOCUS6230</name>
</gene>
<protein>
    <submittedName>
        <fullName evidence="6">N-terminal acetyltransferase B complex subunit MDM20 homolog</fullName>
    </submittedName>
</protein>
<reference evidence="4 5" key="2">
    <citation type="submission" date="2018-10" db="EMBL/GenBank/DDBJ databases">
        <authorList>
            <consortium name="Pathogen Informatics"/>
        </authorList>
    </citation>
    <scope>NUCLEOTIDE SEQUENCE [LARGE SCALE GENOMIC DNA]</scope>
</reference>
<reference evidence="6" key="1">
    <citation type="submission" date="2017-02" db="UniProtKB">
        <authorList>
            <consortium name="WormBaseParasite"/>
        </authorList>
    </citation>
    <scope>IDENTIFICATION</scope>
</reference>
<dbReference type="PANTHER" id="PTHR22767">
    <property type="entry name" value="N-TERMINAL ACETYLTRANSFERASE-RELATED"/>
    <property type="match status" value="1"/>
</dbReference>
<keyword evidence="3" id="KW-0472">Membrane</keyword>